<evidence type="ECO:0000313" key="2">
    <source>
        <dbReference type="EMBL" id="UTO55528.1"/>
    </source>
</evidence>
<protein>
    <submittedName>
        <fullName evidence="2">Uncharacterized protein</fullName>
    </submittedName>
</protein>
<gene>
    <name evidence="3" type="ORF">LUA81_00305</name>
    <name evidence="2" type="ORF">LUA82_00305</name>
</gene>
<keyword evidence="1" id="KW-1133">Transmembrane helix</keyword>
<feature type="transmembrane region" description="Helical" evidence="1">
    <location>
        <begin position="6"/>
        <end position="26"/>
    </location>
</feature>
<evidence type="ECO:0000313" key="3">
    <source>
        <dbReference type="EMBL" id="UTO56449.1"/>
    </source>
</evidence>
<dbReference type="EMBL" id="CP089286">
    <property type="protein sequence ID" value="UTO55528.1"/>
    <property type="molecule type" value="Genomic_DNA"/>
</dbReference>
<accession>A0A9Q9BYR9</accession>
<reference evidence="2" key="1">
    <citation type="journal article" date="2022" name="Microorganisms">
        <title>Assembly and Comparison of Ca. Neoehrlichia mikurensis Genomes.</title>
        <authorList>
            <person name="Azagi T."/>
            <person name="Dirks R.P."/>
            <person name="Yebra-Pimentel E.S."/>
            <person name="Schaap P.J."/>
            <person name="Koehorst J.J."/>
            <person name="Esser H.J."/>
            <person name="Sprong H."/>
        </authorList>
    </citation>
    <scope>NUCLEOTIDE SEQUENCE</scope>
    <source>
        <strain evidence="3">18-2804</strain>
        <strain evidence="2">18-2837</strain>
    </source>
</reference>
<sequence length="140" mass="16901">MSFKIVVYLSIIIGFFGAFIVLFRLYKDYIHQYIIDIFSDYYDDKSLTDEERYRDYLKKKQKEIIKNQLVSKNLMELSYKDNVKIVEVIEPIGKWTKFVISEKLRRLVGMRFNNKNQSGFWQMLIRMQGLAQGRYKGRSR</sequence>
<dbReference type="RefSeq" id="WP_218193936.1">
    <property type="nucleotide sequence ID" value="NZ_CP054597.1"/>
</dbReference>
<dbReference type="EMBL" id="CP089285">
    <property type="protein sequence ID" value="UTO56449.1"/>
    <property type="molecule type" value="Genomic_DNA"/>
</dbReference>
<proteinExistence type="predicted"/>
<dbReference type="Proteomes" id="UP001059985">
    <property type="component" value="Chromosome"/>
</dbReference>
<dbReference type="Proteomes" id="UP001059822">
    <property type="component" value="Chromosome"/>
</dbReference>
<evidence type="ECO:0000313" key="4">
    <source>
        <dbReference type="Proteomes" id="UP001059822"/>
    </source>
</evidence>
<evidence type="ECO:0000313" key="5">
    <source>
        <dbReference type="Proteomes" id="UP001059985"/>
    </source>
</evidence>
<keyword evidence="1" id="KW-0472">Membrane</keyword>
<dbReference type="AlphaFoldDB" id="A0A9Q9BYR9"/>
<name>A0A9Q9BYR9_9RICK</name>
<evidence type="ECO:0000256" key="1">
    <source>
        <dbReference type="SAM" id="Phobius"/>
    </source>
</evidence>
<keyword evidence="1" id="KW-0812">Transmembrane</keyword>
<organism evidence="2 4">
    <name type="scientific">Neoehrlichia mikurensis</name>
    <dbReference type="NCBI Taxonomy" id="89586"/>
    <lineage>
        <taxon>Bacteria</taxon>
        <taxon>Pseudomonadati</taxon>
        <taxon>Pseudomonadota</taxon>
        <taxon>Alphaproteobacteria</taxon>
        <taxon>Rickettsiales</taxon>
        <taxon>Anaplasmataceae</taxon>
        <taxon>Candidatus Neoehrlichia</taxon>
    </lineage>
</organism>
<keyword evidence="5" id="KW-1185">Reference proteome</keyword>